<comment type="caution">
    <text evidence="3">The sequence shown here is derived from an EMBL/GenBank/DDBJ whole genome shotgun (WGS) entry which is preliminary data.</text>
</comment>
<feature type="transmembrane region" description="Helical" evidence="1">
    <location>
        <begin position="68"/>
        <end position="90"/>
    </location>
</feature>
<dbReference type="Pfam" id="PF05569">
    <property type="entry name" value="Peptidase_M56"/>
    <property type="match status" value="1"/>
</dbReference>
<dbReference type="InterPro" id="IPR052173">
    <property type="entry name" value="Beta-lactam_resp_regulator"/>
</dbReference>
<dbReference type="CDD" id="cd07326">
    <property type="entry name" value="M56_BlaR1_MecR1_like"/>
    <property type="match status" value="1"/>
</dbReference>
<feature type="transmembrane region" description="Helical" evidence="1">
    <location>
        <begin position="274"/>
        <end position="296"/>
    </location>
</feature>
<reference evidence="3 4" key="1">
    <citation type="submission" date="2024-09" db="EMBL/GenBank/DDBJ databases">
        <authorList>
            <person name="Sun Q."/>
            <person name="Mori K."/>
        </authorList>
    </citation>
    <scope>NUCLEOTIDE SEQUENCE [LARGE SCALE GENOMIC DNA]</scope>
    <source>
        <strain evidence="3 4">JCM 9626</strain>
    </source>
</reference>
<feature type="domain" description="Peptidase M56" evidence="2">
    <location>
        <begin position="69"/>
        <end position="235"/>
    </location>
</feature>
<accession>A0ABV5KE71</accession>
<keyword evidence="1" id="KW-1133">Transmembrane helix</keyword>
<evidence type="ECO:0000313" key="4">
    <source>
        <dbReference type="Proteomes" id="UP001589750"/>
    </source>
</evidence>
<feature type="transmembrane region" description="Helical" evidence="1">
    <location>
        <begin position="37"/>
        <end position="56"/>
    </location>
</feature>
<keyword evidence="4" id="KW-1185">Reference proteome</keyword>
<name>A0ABV5KE71_9ACTN</name>
<sequence>MTPLLLGTLAVLLAGPVPALLARVVRTRHTPRAAMLLWQSVALAAVLAALGAGASLATDRAWRRDPDVAAVVVAGAALVVTGLVLGRLLLSGHRIGTRLRALRRHHRHQVDLVARRDRARDGGASVLVLDHDLPVAYCVPGMVGARVVVSAGAVGRLTDIELDAVLAHERAHLRARHDLVLEAFSALHDAFPRWVSSAAALGEVRLLVEVLADRAAVRAADRRALGRALVELAGSRAAGPGAGVTLGSGVAGVDLVTRVRLLGDDGPHRVQATLLLVLAVALLALPSGFVVAPWLAGLS</sequence>
<evidence type="ECO:0000313" key="3">
    <source>
        <dbReference type="EMBL" id="MFB9315033.1"/>
    </source>
</evidence>
<gene>
    <name evidence="3" type="ORF">ACFFRI_18395</name>
</gene>
<proteinExistence type="predicted"/>
<dbReference type="Proteomes" id="UP001589750">
    <property type="component" value="Unassembled WGS sequence"/>
</dbReference>
<dbReference type="InterPro" id="IPR008756">
    <property type="entry name" value="Peptidase_M56"/>
</dbReference>
<evidence type="ECO:0000256" key="1">
    <source>
        <dbReference type="SAM" id="Phobius"/>
    </source>
</evidence>
<dbReference type="Gene3D" id="3.30.2010.10">
    <property type="entry name" value="Metalloproteases ('zincins'), catalytic domain"/>
    <property type="match status" value="1"/>
</dbReference>
<organism evidence="3 4">
    <name type="scientific">Nocardioides plantarum</name>
    <dbReference type="NCBI Taxonomy" id="29299"/>
    <lineage>
        <taxon>Bacteria</taxon>
        <taxon>Bacillati</taxon>
        <taxon>Actinomycetota</taxon>
        <taxon>Actinomycetes</taxon>
        <taxon>Propionibacteriales</taxon>
        <taxon>Nocardioidaceae</taxon>
        <taxon>Nocardioides</taxon>
    </lineage>
</organism>
<dbReference type="EMBL" id="JBHMDG010000028">
    <property type="protein sequence ID" value="MFB9315033.1"/>
    <property type="molecule type" value="Genomic_DNA"/>
</dbReference>
<evidence type="ECO:0000259" key="2">
    <source>
        <dbReference type="Pfam" id="PF05569"/>
    </source>
</evidence>
<keyword evidence="1" id="KW-0472">Membrane</keyword>
<dbReference type="RefSeq" id="WP_140007369.1">
    <property type="nucleotide sequence ID" value="NZ_JBHMDG010000028.1"/>
</dbReference>
<dbReference type="PANTHER" id="PTHR34978">
    <property type="entry name" value="POSSIBLE SENSOR-TRANSDUCER PROTEIN BLAR"/>
    <property type="match status" value="1"/>
</dbReference>
<dbReference type="PANTHER" id="PTHR34978:SF3">
    <property type="entry name" value="SLR0241 PROTEIN"/>
    <property type="match status" value="1"/>
</dbReference>
<keyword evidence="1" id="KW-0812">Transmembrane</keyword>
<protein>
    <submittedName>
        <fullName evidence="3">M56 family metallopeptidase</fullName>
    </submittedName>
</protein>